<name>A0A7S0WKB5_9CHLO</name>
<evidence type="ECO:0000313" key="1">
    <source>
        <dbReference type="EMBL" id="CAD8670374.1"/>
    </source>
</evidence>
<protein>
    <submittedName>
        <fullName evidence="1">Uncharacterized protein</fullName>
    </submittedName>
</protein>
<sequence>MQLYCEEHSLQRAVTSYGVWTGVAASTQPVVWPQRPGICTGLNRCEHVHHTSNHVSTQPSSRGAWVILRGPAVRSPASPPHTQPMTACWLLCCLYVYELGAMMRGRAASHASRGSR</sequence>
<organism evidence="1">
    <name type="scientific">Chlamydomonas leiostraca</name>
    <dbReference type="NCBI Taxonomy" id="1034604"/>
    <lineage>
        <taxon>Eukaryota</taxon>
        <taxon>Viridiplantae</taxon>
        <taxon>Chlorophyta</taxon>
        <taxon>core chlorophytes</taxon>
        <taxon>Chlorophyceae</taxon>
        <taxon>CS clade</taxon>
        <taxon>Chlamydomonadales</taxon>
        <taxon>Chlamydomonadaceae</taxon>
        <taxon>Chlamydomonas</taxon>
    </lineage>
</organism>
<dbReference type="EMBL" id="HBFB01007305">
    <property type="protein sequence ID" value="CAD8670374.1"/>
    <property type="molecule type" value="Transcribed_RNA"/>
</dbReference>
<accession>A0A7S0WKB5</accession>
<reference evidence="1" key="1">
    <citation type="submission" date="2021-01" db="EMBL/GenBank/DDBJ databases">
        <authorList>
            <person name="Corre E."/>
            <person name="Pelletier E."/>
            <person name="Niang G."/>
            <person name="Scheremetjew M."/>
            <person name="Finn R."/>
            <person name="Kale V."/>
            <person name="Holt S."/>
            <person name="Cochrane G."/>
            <person name="Meng A."/>
            <person name="Brown T."/>
            <person name="Cohen L."/>
        </authorList>
    </citation>
    <scope>NUCLEOTIDE SEQUENCE</scope>
    <source>
        <strain evidence="1">SAG 11-49</strain>
    </source>
</reference>
<dbReference type="AlphaFoldDB" id="A0A7S0WKB5"/>
<gene>
    <name evidence="1" type="ORF">CLEI1391_LOCUS4104</name>
</gene>
<proteinExistence type="predicted"/>